<comment type="caution">
    <text evidence="5">The sequence shown here is derived from an EMBL/GenBank/DDBJ whole genome shotgun (WGS) entry which is preliminary data.</text>
</comment>
<reference evidence="5 6" key="1">
    <citation type="submission" date="2020-12" db="EMBL/GenBank/DDBJ databases">
        <title>Effect of drift, selection, and recombination on the evolution of hybrid genomes in Candida yeast pathogens.</title>
        <authorList>
            <person name="Mixao V."/>
            <person name="Ksiezopolska E."/>
            <person name="Saus E."/>
            <person name="Boekhout T."/>
            <person name="Gacser A."/>
            <person name="Gabaldon T."/>
        </authorList>
    </citation>
    <scope>NUCLEOTIDE SEQUENCE [LARGE SCALE GENOMIC DNA]</scope>
    <source>
        <strain evidence="5 6">BP57</strain>
    </source>
</reference>
<accession>A0A8H7ZHP3</accession>
<evidence type="ECO:0000259" key="4">
    <source>
        <dbReference type="PROSITE" id="PS50086"/>
    </source>
</evidence>
<dbReference type="Proteomes" id="UP000669133">
    <property type="component" value="Unassembled WGS sequence"/>
</dbReference>
<evidence type="ECO:0000256" key="1">
    <source>
        <dbReference type="ARBA" id="ARBA00005521"/>
    </source>
</evidence>
<feature type="region of interest" description="Disordered" evidence="3">
    <location>
        <begin position="384"/>
        <end position="408"/>
    </location>
</feature>
<dbReference type="GeneID" id="93650809"/>
<dbReference type="EMBL" id="JAEOAQ010000002">
    <property type="protein sequence ID" value="KAG5420299.1"/>
    <property type="molecule type" value="Genomic_DNA"/>
</dbReference>
<feature type="domain" description="Rab-GAP TBC" evidence="4">
    <location>
        <begin position="1"/>
        <end position="273"/>
    </location>
</feature>
<evidence type="ECO:0000256" key="3">
    <source>
        <dbReference type="SAM" id="MobiDB-lite"/>
    </source>
</evidence>
<evidence type="ECO:0000313" key="6">
    <source>
        <dbReference type="Proteomes" id="UP000669133"/>
    </source>
</evidence>
<evidence type="ECO:0000256" key="2">
    <source>
        <dbReference type="ARBA" id="ARBA00019144"/>
    </source>
</evidence>
<dbReference type="Gene3D" id="1.10.472.80">
    <property type="entry name" value="Ypt/Rab-GAP domain of gyp1p, domain 3"/>
    <property type="match status" value="1"/>
</dbReference>
<proteinExistence type="inferred from homology"/>
<dbReference type="SUPFAM" id="SSF47923">
    <property type="entry name" value="Ypt/Rab-GAP domain of gyp1p"/>
    <property type="match status" value="2"/>
</dbReference>
<dbReference type="PROSITE" id="PS50086">
    <property type="entry name" value="TBC_RABGAP"/>
    <property type="match status" value="1"/>
</dbReference>
<gene>
    <name evidence="5" type="ORF">I9W82_002180</name>
</gene>
<feature type="region of interest" description="Disordered" evidence="3">
    <location>
        <begin position="37"/>
        <end position="75"/>
    </location>
</feature>
<dbReference type="PANTHER" id="PTHR22957">
    <property type="entry name" value="TBC1 DOMAIN FAMILY MEMBER GTPASE-ACTIVATING PROTEIN"/>
    <property type="match status" value="1"/>
</dbReference>
<dbReference type="PANTHER" id="PTHR22957:SF27">
    <property type="entry name" value="TBC1 DOMAIN FAMILY MEMBER 13"/>
    <property type="match status" value="1"/>
</dbReference>
<dbReference type="OrthoDB" id="27140at2759"/>
<feature type="compositionally biased region" description="Low complexity" evidence="3">
    <location>
        <begin position="384"/>
        <end position="394"/>
    </location>
</feature>
<dbReference type="Gene3D" id="1.10.8.270">
    <property type="entry name" value="putative rabgap domain of human tbc1 domain family member 14 like domains"/>
    <property type="match status" value="1"/>
</dbReference>
<dbReference type="SMART" id="SM00164">
    <property type="entry name" value="TBC"/>
    <property type="match status" value="1"/>
</dbReference>
<dbReference type="InterPro" id="IPR035969">
    <property type="entry name" value="Rab-GAP_TBC_sf"/>
</dbReference>
<name>A0A8H7ZHP3_9ASCO</name>
<comment type="similarity">
    <text evidence="1">Belongs to the OCA5 family.</text>
</comment>
<dbReference type="AlphaFoldDB" id="A0A8H7ZHP3"/>
<protein>
    <recommendedName>
        <fullName evidence="2">Oxidant-induced cell-cycle arrest protein 5</fullName>
    </recommendedName>
</protein>
<dbReference type="InterPro" id="IPR000195">
    <property type="entry name" value="Rab-GAP-TBC_dom"/>
</dbReference>
<keyword evidence="6" id="KW-1185">Reference proteome</keyword>
<dbReference type="GO" id="GO:0005096">
    <property type="term" value="F:GTPase activator activity"/>
    <property type="evidence" value="ECO:0007669"/>
    <property type="project" value="TreeGrafter"/>
</dbReference>
<organism evidence="5 6">
    <name type="scientific">Candida metapsilosis</name>
    <dbReference type="NCBI Taxonomy" id="273372"/>
    <lineage>
        <taxon>Eukaryota</taxon>
        <taxon>Fungi</taxon>
        <taxon>Dikarya</taxon>
        <taxon>Ascomycota</taxon>
        <taxon>Saccharomycotina</taxon>
        <taxon>Pichiomycetes</taxon>
        <taxon>Debaryomycetaceae</taxon>
        <taxon>Candida/Lodderomyces clade</taxon>
        <taxon>Candida</taxon>
    </lineage>
</organism>
<dbReference type="RefSeq" id="XP_067549415.1">
    <property type="nucleotide sequence ID" value="XM_067691007.1"/>
</dbReference>
<dbReference type="Pfam" id="PF00566">
    <property type="entry name" value="RabGAP-TBC"/>
    <property type="match status" value="1"/>
</dbReference>
<evidence type="ECO:0000313" key="5">
    <source>
        <dbReference type="EMBL" id="KAG5420299.1"/>
    </source>
</evidence>
<dbReference type="GO" id="GO:0006886">
    <property type="term" value="P:intracellular protein transport"/>
    <property type="evidence" value="ECO:0007669"/>
    <property type="project" value="TreeGrafter"/>
</dbReference>
<sequence>MVYQQLVARKDMVIPWFELDEDSVYYQSQKLNHKTSVKNSSSLKVGPRSMKRNSLRETATDDPLQPALGSETERPINDDQAEELELLNTIILDVERLFPGEAFYHGGLGTIAIKKQLIEVLYVWCKCHPRVGYKQGFHEILGLIFMNLYKESIALDQEQLNSAQYSHEELVILSLYNVRFICHDLFNIFNKFMIGSGVAENLYESELQLTKSIDLFNAYLMKIDQFIHYTLTTKLELDTQLWIIRYLRLLLIRELGEDFETTSLLWDKLITSQVSSSSAQGMTHFIEVLIFLVIQLLVQQKTEIVTSDFSECLSLLLHYPVPHFASPENRDAYIQVLYRDAMNLYEKRDNDLKLFEYGNKLNKKYNPGLKISLGYKDNGELSDGASARSSVDSSRSSKEFNQNSAESVRAEKMRFEKMRMEMRLKKKAKQMIHQ</sequence>